<feature type="region of interest" description="Disordered" evidence="10">
    <location>
        <begin position="40"/>
        <end position="69"/>
    </location>
</feature>
<name>A0A9L0JCT1_EQUAS</name>
<comment type="subcellular location">
    <subcellularLocation>
        <location evidence="1">Nucleus membrane</location>
        <topology evidence="1">Multi-pass membrane protein</topology>
    </subcellularLocation>
</comment>
<evidence type="ECO:0000256" key="8">
    <source>
        <dbReference type="ARBA" id="ARBA00023136"/>
    </source>
</evidence>
<evidence type="ECO:0000256" key="2">
    <source>
        <dbReference type="ARBA" id="ARBA00009971"/>
    </source>
</evidence>
<sequence>MPTPPTRQRARRPLPIHLYLFQRRGYRETWTRHQALEVSRDGRVHPSDSVDLAKSGDPARGDAGAVSRRGGDGLAAVVREALSGNMPSPFSVSSFPVSIPAVIAVTRQSLFACSGPSGWGRPGLPSAHHGRRPQRQTDWTEPWLLGLGGFHLLCLLLTWFSSKRYRLQVGHFLCLITLVCCAESINEVAALNWRLFSKYQYFDSRGMFISLVFSAPLLLNAMIIVILWVRKTLSVMTDLKNLQEKRRERKRRRKAE</sequence>
<keyword evidence="8 11" id="KW-0472">Membrane</keyword>
<dbReference type="Proteomes" id="UP000694387">
    <property type="component" value="Chromosome 6"/>
</dbReference>
<evidence type="ECO:0000256" key="11">
    <source>
        <dbReference type="SAM" id="Phobius"/>
    </source>
</evidence>
<evidence type="ECO:0000256" key="5">
    <source>
        <dbReference type="ARBA" id="ARBA00022989"/>
    </source>
</evidence>
<evidence type="ECO:0000256" key="3">
    <source>
        <dbReference type="ARBA" id="ARBA00014253"/>
    </source>
</evidence>
<evidence type="ECO:0000256" key="9">
    <source>
        <dbReference type="ARBA" id="ARBA00023242"/>
    </source>
</evidence>
<evidence type="ECO:0000256" key="4">
    <source>
        <dbReference type="ARBA" id="ARBA00022692"/>
    </source>
</evidence>
<keyword evidence="9" id="KW-0539">Nucleus</keyword>
<keyword evidence="13" id="KW-1185">Reference proteome</keyword>
<reference evidence="12 13" key="1">
    <citation type="journal article" date="2020" name="Nat. Commun.">
        <title>Donkey genomes provide new insights into domestication and selection for coat color.</title>
        <authorList>
            <person name="Wang"/>
            <person name="C."/>
            <person name="Li"/>
            <person name="H."/>
            <person name="Guo"/>
            <person name="Y."/>
            <person name="Huang"/>
            <person name="J."/>
            <person name="Sun"/>
            <person name="Y."/>
            <person name="Min"/>
            <person name="J."/>
            <person name="Wang"/>
            <person name="J."/>
            <person name="Fang"/>
            <person name="X."/>
            <person name="Zhao"/>
            <person name="Z."/>
            <person name="Wang"/>
            <person name="S."/>
            <person name="Zhang"/>
            <person name="Y."/>
            <person name="Liu"/>
            <person name="Q."/>
            <person name="Jiang"/>
            <person name="Q."/>
            <person name="Wang"/>
            <person name="X."/>
            <person name="Guo"/>
            <person name="Y."/>
            <person name="Yang"/>
            <person name="C."/>
            <person name="Wang"/>
            <person name="Y."/>
            <person name="Tian"/>
            <person name="F."/>
            <person name="Zhuang"/>
            <person name="G."/>
            <person name="Fan"/>
            <person name="Y."/>
            <person name="Gao"/>
            <person name="Q."/>
            <person name="Li"/>
            <person name="Y."/>
            <person name="Ju"/>
            <person name="Z."/>
            <person name="Li"/>
            <person name="J."/>
            <person name="Li"/>
            <person name="R."/>
            <person name="Hou"/>
            <person name="M."/>
            <person name="Yang"/>
            <person name="G."/>
            <person name="Liu"/>
            <person name="G."/>
            <person name="Liu"/>
            <person name="W."/>
            <person name="Guo"/>
            <person name="J."/>
            <person name="Pan"/>
            <person name="S."/>
            <person name="Fan"/>
            <person name="G."/>
            <person name="Zhang"/>
            <person name="W."/>
            <person name="Zhang"/>
            <person name="R."/>
            <person name="Yu"/>
            <person name="J."/>
            <person name="Zhang"/>
            <person name="X."/>
            <person name="Yin"/>
            <person name="Q."/>
            <person name="Ji"/>
            <person name="C."/>
            <person name="Jin"/>
            <person name="Y."/>
            <person name="Yue"/>
            <person name="G."/>
            <person name="Liu"/>
            <person name="M."/>
            <person name="Xu"/>
            <person name="J."/>
            <person name="Liu"/>
            <person name="S."/>
            <person name="Jordana"/>
            <person name="J."/>
            <person name="Noce"/>
            <person name="A."/>
            <person name="Amills"/>
            <person name="M."/>
            <person name="Wu"/>
            <person name="D.D."/>
            <person name="Li"/>
            <person name="S."/>
            <person name="Zhou"/>
            <person name="X. and Zhong"/>
            <person name="J."/>
        </authorList>
    </citation>
    <scope>NUCLEOTIDE SEQUENCE [LARGE SCALE GENOMIC DNA]</scope>
</reference>
<dbReference type="Pfam" id="PF14770">
    <property type="entry name" value="TMEM18"/>
    <property type="match status" value="1"/>
</dbReference>
<evidence type="ECO:0000256" key="7">
    <source>
        <dbReference type="ARBA" id="ARBA00023125"/>
    </source>
</evidence>
<dbReference type="GeneTree" id="ENSGT00390000015191"/>
<protein>
    <recommendedName>
        <fullName evidence="3">Transmembrane protein 18</fullName>
    </recommendedName>
</protein>
<feature type="transmembrane region" description="Helical" evidence="11">
    <location>
        <begin position="172"/>
        <end position="195"/>
    </location>
</feature>
<evidence type="ECO:0000256" key="6">
    <source>
        <dbReference type="ARBA" id="ARBA00023054"/>
    </source>
</evidence>
<evidence type="ECO:0000313" key="12">
    <source>
        <dbReference type="Ensembl" id="ENSEASP00005050163.1"/>
    </source>
</evidence>
<evidence type="ECO:0000313" key="13">
    <source>
        <dbReference type="Proteomes" id="UP000694387"/>
    </source>
</evidence>
<organism evidence="12 13">
    <name type="scientific">Equus asinus</name>
    <name type="common">Donkey</name>
    <name type="synonym">Equus africanus asinus</name>
    <dbReference type="NCBI Taxonomy" id="9793"/>
    <lineage>
        <taxon>Eukaryota</taxon>
        <taxon>Metazoa</taxon>
        <taxon>Chordata</taxon>
        <taxon>Craniata</taxon>
        <taxon>Vertebrata</taxon>
        <taxon>Euteleostomi</taxon>
        <taxon>Mammalia</taxon>
        <taxon>Eutheria</taxon>
        <taxon>Laurasiatheria</taxon>
        <taxon>Perissodactyla</taxon>
        <taxon>Equidae</taxon>
        <taxon>Equus</taxon>
    </lineage>
</organism>
<comment type="similarity">
    <text evidence="2">Belongs to the TMEM18 family.</text>
</comment>
<keyword evidence="4 11" id="KW-0812">Transmembrane</keyword>
<dbReference type="GO" id="GO:0031965">
    <property type="term" value="C:nuclear membrane"/>
    <property type="evidence" value="ECO:0007669"/>
    <property type="project" value="UniProtKB-SubCell"/>
</dbReference>
<dbReference type="PANTHER" id="PTHR22593:SF2">
    <property type="entry name" value="TRANSMEMBRANE PROTEIN 18"/>
    <property type="match status" value="1"/>
</dbReference>
<evidence type="ECO:0000256" key="10">
    <source>
        <dbReference type="SAM" id="MobiDB-lite"/>
    </source>
</evidence>
<feature type="transmembrane region" description="Helical" evidence="11">
    <location>
        <begin position="207"/>
        <end position="229"/>
    </location>
</feature>
<dbReference type="InterPro" id="IPR026721">
    <property type="entry name" value="TMEM18"/>
</dbReference>
<accession>A0A9L0JCT1</accession>
<reference evidence="12" key="3">
    <citation type="submission" date="2025-09" db="UniProtKB">
        <authorList>
            <consortium name="Ensembl"/>
        </authorList>
    </citation>
    <scope>IDENTIFICATION</scope>
</reference>
<keyword evidence="7" id="KW-0238">DNA-binding</keyword>
<evidence type="ECO:0000256" key="1">
    <source>
        <dbReference type="ARBA" id="ARBA00004232"/>
    </source>
</evidence>
<feature type="transmembrane region" description="Helical" evidence="11">
    <location>
        <begin position="142"/>
        <end position="160"/>
    </location>
</feature>
<keyword evidence="5 11" id="KW-1133">Transmembrane helix</keyword>
<gene>
    <name evidence="12" type="primary">TMEM18</name>
</gene>
<keyword evidence="6" id="KW-0175">Coiled coil</keyword>
<dbReference type="Ensembl" id="ENSEAST00005079678.1">
    <property type="protein sequence ID" value="ENSEASP00005050163.1"/>
    <property type="gene ID" value="ENSEASG00005031193.1"/>
</dbReference>
<dbReference type="AlphaFoldDB" id="A0A9L0JCT1"/>
<dbReference type="GO" id="GO:0003677">
    <property type="term" value="F:DNA binding"/>
    <property type="evidence" value="ECO:0007669"/>
    <property type="project" value="UniProtKB-KW"/>
</dbReference>
<reference evidence="12" key="2">
    <citation type="submission" date="2025-08" db="UniProtKB">
        <authorList>
            <consortium name="Ensembl"/>
        </authorList>
    </citation>
    <scope>IDENTIFICATION</scope>
</reference>
<proteinExistence type="inferred from homology"/>
<dbReference type="PANTHER" id="PTHR22593">
    <property type="entry name" value="TRANSMEMBRANE PROTEIN 18"/>
    <property type="match status" value="1"/>
</dbReference>